<proteinExistence type="predicted"/>
<accession>A0A1I2VA61</accession>
<organism evidence="2 3">
    <name type="scientific">Pontibacter chinhatensis</name>
    <dbReference type="NCBI Taxonomy" id="1436961"/>
    <lineage>
        <taxon>Bacteria</taxon>
        <taxon>Pseudomonadati</taxon>
        <taxon>Bacteroidota</taxon>
        <taxon>Cytophagia</taxon>
        <taxon>Cytophagales</taxon>
        <taxon>Hymenobacteraceae</taxon>
        <taxon>Pontibacter</taxon>
    </lineage>
</organism>
<dbReference type="EMBL" id="FOOT01000004">
    <property type="protein sequence ID" value="SFG85963.1"/>
    <property type="molecule type" value="Genomic_DNA"/>
</dbReference>
<gene>
    <name evidence="2" type="ORF">SAMN05421739_104100</name>
</gene>
<protein>
    <recommendedName>
        <fullName evidence="4">Lipocalin-like domain-containing protein</fullName>
    </recommendedName>
</protein>
<evidence type="ECO:0008006" key="4">
    <source>
        <dbReference type="Google" id="ProtNLM"/>
    </source>
</evidence>
<evidence type="ECO:0000256" key="1">
    <source>
        <dbReference type="SAM" id="SignalP"/>
    </source>
</evidence>
<keyword evidence="1" id="KW-0732">Signal</keyword>
<dbReference type="OrthoDB" id="852484at2"/>
<dbReference type="AlphaFoldDB" id="A0A1I2VA61"/>
<keyword evidence="3" id="KW-1185">Reference proteome</keyword>
<dbReference type="RefSeq" id="WP_092101786.1">
    <property type="nucleotide sequence ID" value="NZ_FOOT01000004.1"/>
</dbReference>
<feature type="chain" id="PRO_5011784703" description="Lipocalin-like domain-containing protein" evidence="1">
    <location>
        <begin position="19"/>
        <end position="141"/>
    </location>
</feature>
<name>A0A1I2VA61_9BACT</name>
<feature type="signal peptide" evidence="1">
    <location>
        <begin position="1"/>
        <end position="18"/>
    </location>
</feature>
<dbReference type="Proteomes" id="UP000198724">
    <property type="component" value="Unassembled WGS sequence"/>
</dbReference>
<reference evidence="3" key="1">
    <citation type="submission" date="2016-10" db="EMBL/GenBank/DDBJ databases">
        <authorList>
            <person name="Varghese N."/>
            <person name="Submissions S."/>
        </authorList>
    </citation>
    <scope>NUCLEOTIDE SEQUENCE [LARGE SCALE GENOMIC DNA]</scope>
    <source>
        <strain evidence="3">LP51</strain>
    </source>
</reference>
<evidence type="ECO:0000313" key="3">
    <source>
        <dbReference type="Proteomes" id="UP000198724"/>
    </source>
</evidence>
<sequence length="141" mass="15900">MFALLCLLFLLTSCEKNDADFPEATETENSLVGTWELRSVTNGWGGAIEYKPGNGNIYRFTKDTYERITDGTKYSGKYILKDEVSKLTNMPIKRIIFYEAHTTPNLDDDFGVLHVKVENNILIIAADAYDAGSSTYARKVR</sequence>
<evidence type="ECO:0000313" key="2">
    <source>
        <dbReference type="EMBL" id="SFG85963.1"/>
    </source>
</evidence>